<reference evidence="2 3" key="1">
    <citation type="journal article" date="2021" name="Genome Biol.">
        <title>AFLAP: assembly-free linkage analysis pipeline using k-mers from genome sequencing data.</title>
        <authorList>
            <person name="Fletcher K."/>
            <person name="Zhang L."/>
            <person name="Gil J."/>
            <person name="Han R."/>
            <person name="Cavanaugh K."/>
            <person name="Michelmore R."/>
        </authorList>
    </citation>
    <scope>NUCLEOTIDE SEQUENCE [LARGE SCALE GENOMIC DNA]</scope>
    <source>
        <strain evidence="2 3">SF5</strain>
    </source>
</reference>
<keyword evidence="3" id="KW-1185">Reference proteome</keyword>
<comment type="caution">
    <text evidence="2">The sequence shown here is derived from an EMBL/GenBank/DDBJ whole genome shotgun (WGS) entry which is preliminary data.</text>
</comment>
<evidence type="ECO:0000313" key="2">
    <source>
        <dbReference type="EMBL" id="TDH69173.1"/>
    </source>
</evidence>
<gene>
    <name evidence="2" type="ORF">CCR75_005871</name>
</gene>
<dbReference type="EMBL" id="SHOA02000016">
    <property type="protein sequence ID" value="TDH69173.1"/>
    <property type="molecule type" value="Genomic_DNA"/>
</dbReference>
<dbReference type="Proteomes" id="UP000294530">
    <property type="component" value="Unassembled WGS sequence"/>
</dbReference>
<name>A0A976FM09_BRELC</name>
<evidence type="ECO:0000256" key="1">
    <source>
        <dbReference type="SAM" id="Phobius"/>
    </source>
</evidence>
<dbReference type="RefSeq" id="XP_067818672.1">
    <property type="nucleotide sequence ID" value="XM_067963945.1"/>
</dbReference>
<keyword evidence="1" id="KW-0812">Transmembrane</keyword>
<sequence length="368" mass="40661">MTVLSSLSSRHGNMTKATSFAIEHGNNNVVRPVPTDWTAHDRCSYYPARTDGCTEPRSCRDCLNLDVRGSYSCMVNHDGRCVQQNRFNYLPTLDFRYQKPSNAGPQSRNQRVQFLANQVNYCQDKDVKCQACRATVFADVLEGSLQSAFTKFCYGSRGCVCIAICEAPLFWKHTIGLTVCNGTLQKKEDGMQQTNAYSSLTSKDDNSTRFDVRDVMKGVAMGIAGTIVLVVAILFIQKRRKHRESSREQRELVLRENNVEGEPLSVPELSLFGWQSMRAELMEREQLLLAGVEDFSNVRTGYLQLLDVDASAPPPEDDISSAPNLLALLSGASAPILSPNALPNALPASFMSPSAPLASPSALFEEML</sequence>
<keyword evidence="1" id="KW-1133">Transmembrane helix</keyword>
<evidence type="ECO:0000313" key="3">
    <source>
        <dbReference type="Proteomes" id="UP000294530"/>
    </source>
</evidence>
<protein>
    <submittedName>
        <fullName evidence="2">Uncharacterized protein</fullName>
    </submittedName>
</protein>
<dbReference type="GeneID" id="94349616"/>
<feature type="transmembrane region" description="Helical" evidence="1">
    <location>
        <begin position="215"/>
        <end position="236"/>
    </location>
</feature>
<accession>A0A976FM09</accession>
<organism evidence="2 3">
    <name type="scientific">Bremia lactucae</name>
    <name type="common">Lettuce downy mildew</name>
    <dbReference type="NCBI Taxonomy" id="4779"/>
    <lineage>
        <taxon>Eukaryota</taxon>
        <taxon>Sar</taxon>
        <taxon>Stramenopiles</taxon>
        <taxon>Oomycota</taxon>
        <taxon>Peronosporomycetes</taxon>
        <taxon>Peronosporales</taxon>
        <taxon>Peronosporaceae</taxon>
        <taxon>Bremia</taxon>
    </lineage>
</organism>
<dbReference type="KEGG" id="blac:94349616"/>
<dbReference type="OrthoDB" id="118200at2759"/>
<dbReference type="AlphaFoldDB" id="A0A976FM09"/>
<keyword evidence="1" id="KW-0472">Membrane</keyword>
<proteinExistence type="predicted"/>